<dbReference type="RefSeq" id="WP_094095789.1">
    <property type="nucleotide sequence ID" value="NZ_BMHF01000007.1"/>
</dbReference>
<comment type="caution">
    <text evidence="2">The sequence shown here is derived from an EMBL/GenBank/DDBJ whole genome shotgun (WGS) entry which is preliminary data.</text>
</comment>
<proteinExistence type="predicted"/>
<dbReference type="Proteomes" id="UP000609323">
    <property type="component" value="Unassembled WGS sequence"/>
</dbReference>
<gene>
    <name evidence="2" type="ORF">GCM10010917_24370</name>
</gene>
<evidence type="ECO:0000256" key="1">
    <source>
        <dbReference type="SAM" id="MobiDB-lite"/>
    </source>
</evidence>
<sequence length="186" mass="21114">METTVCPWCQTEIVWDEEIGPEEECPHCHNELKGYRTLNVTLSDDEEELQEELEEESYNSDSSWMDEEESSSPRTQGLTRLPSLDGNDTDLLAYESAIGKILETQDQMPECPHCREYMILTGKNMVKADGYSSVTPAGLKHPLLEAPIRMNVYVCPSCFHVSSFLTDEDRIRFAGRVQQAAESNEN</sequence>
<organism evidence="2 3">
    <name type="scientific">Paenibacillus physcomitrellae</name>
    <dbReference type="NCBI Taxonomy" id="1619311"/>
    <lineage>
        <taxon>Bacteria</taxon>
        <taxon>Bacillati</taxon>
        <taxon>Bacillota</taxon>
        <taxon>Bacilli</taxon>
        <taxon>Bacillales</taxon>
        <taxon>Paenibacillaceae</taxon>
        <taxon>Paenibacillus</taxon>
    </lineage>
</organism>
<feature type="region of interest" description="Disordered" evidence="1">
    <location>
        <begin position="45"/>
        <end position="86"/>
    </location>
</feature>
<evidence type="ECO:0000313" key="3">
    <source>
        <dbReference type="Proteomes" id="UP000609323"/>
    </source>
</evidence>
<accession>A0ABQ1G7E9</accession>
<reference evidence="3" key="1">
    <citation type="journal article" date="2019" name="Int. J. Syst. Evol. Microbiol.">
        <title>The Global Catalogue of Microorganisms (GCM) 10K type strain sequencing project: providing services to taxonomists for standard genome sequencing and annotation.</title>
        <authorList>
            <consortium name="The Broad Institute Genomics Platform"/>
            <consortium name="The Broad Institute Genome Sequencing Center for Infectious Disease"/>
            <person name="Wu L."/>
            <person name="Ma J."/>
        </authorList>
    </citation>
    <scope>NUCLEOTIDE SEQUENCE [LARGE SCALE GENOMIC DNA]</scope>
    <source>
        <strain evidence="3">CGMCC 1.15044</strain>
    </source>
</reference>
<protein>
    <submittedName>
        <fullName evidence="2">Uncharacterized protein</fullName>
    </submittedName>
</protein>
<name>A0ABQ1G7E9_9BACL</name>
<dbReference type="EMBL" id="BMHF01000007">
    <property type="protein sequence ID" value="GGA38226.1"/>
    <property type="molecule type" value="Genomic_DNA"/>
</dbReference>
<evidence type="ECO:0000313" key="2">
    <source>
        <dbReference type="EMBL" id="GGA38226.1"/>
    </source>
</evidence>
<feature type="compositionally biased region" description="Acidic residues" evidence="1">
    <location>
        <begin position="45"/>
        <end position="70"/>
    </location>
</feature>
<keyword evidence="3" id="KW-1185">Reference proteome</keyword>